<gene>
    <name evidence="1" type="ORF">LAESUDRAFT_160103</name>
</gene>
<keyword evidence="2" id="KW-1185">Reference proteome</keyword>
<dbReference type="GeneID" id="63818427"/>
<accession>A0A165HN61</accession>
<name>A0A165HN61_9APHY</name>
<evidence type="ECO:0000313" key="1">
    <source>
        <dbReference type="EMBL" id="KZT11956.1"/>
    </source>
</evidence>
<organism evidence="1 2">
    <name type="scientific">Laetiporus sulphureus 93-53</name>
    <dbReference type="NCBI Taxonomy" id="1314785"/>
    <lineage>
        <taxon>Eukaryota</taxon>
        <taxon>Fungi</taxon>
        <taxon>Dikarya</taxon>
        <taxon>Basidiomycota</taxon>
        <taxon>Agaricomycotina</taxon>
        <taxon>Agaricomycetes</taxon>
        <taxon>Polyporales</taxon>
        <taxon>Laetiporus</taxon>
    </lineage>
</organism>
<reference evidence="1 2" key="1">
    <citation type="journal article" date="2016" name="Mol. Biol. Evol.">
        <title>Comparative Genomics of Early-Diverging Mushroom-Forming Fungi Provides Insights into the Origins of Lignocellulose Decay Capabilities.</title>
        <authorList>
            <person name="Nagy L.G."/>
            <person name="Riley R."/>
            <person name="Tritt A."/>
            <person name="Adam C."/>
            <person name="Daum C."/>
            <person name="Floudas D."/>
            <person name="Sun H."/>
            <person name="Yadav J.S."/>
            <person name="Pangilinan J."/>
            <person name="Larsson K.H."/>
            <person name="Matsuura K."/>
            <person name="Barry K."/>
            <person name="Labutti K."/>
            <person name="Kuo R."/>
            <person name="Ohm R.A."/>
            <person name="Bhattacharya S.S."/>
            <person name="Shirouzu T."/>
            <person name="Yoshinaga Y."/>
            <person name="Martin F.M."/>
            <person name="Grigoriev I.V."/>
            <person name="Hibbett D.S."/>
        </authorList>
    </citation>
    <scope>NUCLEOTIDE SEQUENCE [LARGE SCALE GENOMIC DNA]</scope>
    <source>
        <strain evidence="1 2">93-53</strain>
    </source>
</reference>
<dbReference type="AlphaFoldDB" id="A0A165HN61"/>
<evidence type="ECO:0000313" key="2">
    <source>
        <dbReference type="Proteomes" id="UP000076871"/>
    </source>
</evidence>
<sequence>MRASPRFFMISVLDVYVAPWWHHAPNTHTDTNIAPCLLLYNIAEPSTETSIHHQSPQSSTMPDTELSYVILFEDGVASELNVGALEFDRNVDRSWSFTKVRDKIYEKEHVWDRRKISPSEISIYTPGQLTLKDITNDAMSLHVKTAIEGLKPVYALDKVSNIPKQLIPDDTLVRLVLVARRPQLVGHPPSEPPFR</sequence>
<dbReference type="EMBL" id="KV427606">
    <property type="protein sequence ID" value="KZT11956.1"/>
    <property type="molecule type" value="Genomic_DNA"/>
</dbReference>
<proteinExistence type="predicted"/>
<dbReference type="InParanoid" id="A0A165HN61"/>
<dbReference type="Proteomes" id="UP000076871">
    <property type="component" value="Unassembled WGS sequence"/>
</dbReference>
<dbReference type="RefSeq" id="XP_040769604.1">
    <property type="nucleotide sequence ID" value="XM_040901395.1"/>
</dbReference>
<protein>
    <submittedName>
        <fullName evidence="1">Uncharacterized protein</fullName>
    </submittedName>
</protein>